<sequence length="287" mass="31596">MSASLLESFRNLPDLPTHPEQIAKVLDELNKTSSMDYNLLHLIQYDPAIATRILAVANLPVYGYERRVESLQQAAGLLSPSLVTSIILTTPVFEIFRDADHACHQQFDHLQLWAHCAVTGVLAAYIARKLESVEEGICLTLGLIHDMGKMALIVNHPKQVLEAVERCRKEGGALNDALREMVGCTPYEVAAQLAGDWHYPGILIAHLRDMEAATGSENSAPVMIVRLAKRLAEDWKYGDGLELPDTTPVDSLLPALGVSPADLDQWKPEMQSQADKLARSILAKMLS</sequence>
<dbReference type="RefSeq" id="WP_282012070.1">
    <property type="nucleotide sequence ID" value="NZ_OX336137.1"/>
</dbReference>
<protein>
    <submittedName>
        <fullName evidence="2">Metal dependent phosphohydrolase</fullName>
    </submittedName>
</protein>
<name>A0ABM9HG14_9BACT</name>
<evidence type="ECO:0000313" key="3">
    <source>
        <dbReference type="Proteomes" id="UP001157733"/>
    </source>
</evidence>
<reference evidence="2 3" key="1">
    <citation type="submission" date="2022-09" db="EMBL/GenBank/DDBJ databases">
        <authorList>
            <person name="Kop L."/>
        </authorList>
    </citation>
    <scope>NUCLEOTIDE SEQUENCE [LARGE SCALE GENOMIC DNA]</scope>
    <source>
        <strain evidence="2 3">347</strain>
    </source>
</reference>
<dbReference type="InterPro" id="IPR052340">
    <property type="entry name" value="RNase_Y/CdgJ"/>
</dbReference>
<organism evidence="2 3">
    <name type="scientific">Nitrospina watsonii</name>
    <dbReference type="NCBI Taxonomy" id="1323948"/>
    <lineage>
        <taxon>Bacteria</taxon>
        <taxon>Pseudomonadati</taxon>
        <taxon>Nitrospinota/Tectimicrobiota group</taxon>
        <taxon>Nitrospinota</taxon>
        <taxon>Nitrospinia</taxon>
        <taxon>Nitrospinales</taxon>
        <taxon>Nitrospinaceae</taxon>
        <taxon>Nitrospina</taxon>
    </lineage>
</organism>
<keyword evidence="3" id="KW-1185">Reference proteome</keyword>
<accession>A0ABM9HG14</accession>
<feature type="domain" description="HDOD" evidence="1">
    <location>
        <begin position="15"/>
        <end position="213"/>
    </location>
</feature>
<dbReference type="Pfam" id="PF08668">
    <property type="entry name" value="HDOD"/>
    <property type="match status" value="1"/>
</dbReference>
<dbReference type="InterPro" id="IPR013976">
    <property type="entry name" value="HDOD"/>
</dbReference>
<evidence type="ECO:0000313" key="2">
    <source>
        <dbReference type="EMBL" id="CAI2719222.1"/>
    </source>
</evidence>
<gene>
    <name evidence="2" type="ORF">NSPWAT_2366</name>
</gene>
<evidence type="ECO:0000259" key="1">
    <source>
        <dbReference type="PROSITE" id="PS51833"/>
    </source>
</evidence>
<dbReference type="Proteomes" id="UP001157733">
    <property type="component" value="Chromosome"/>
</dbReference>
<dbReference type="Gene3D" id="1.10.3210.10">
    <property type="entry name" value="Hypothetical protein af1432"/>
    <property type="match status" value="1"/>
</dbReference>
<dbReference type="PROSITE" id="PS51833">
    <property type="entry name" value="HDOD"/>
    <property type="match status" value="1"/>
</dbReference>
<dbReference type="SUPFAM" id="SSF109604">
    <property type="entry name" value="HD-domain/PDEase-like"/>
    <property type="match status" value="1"/>
</dbReference>
<proteinExistence type="predicted"/>
<dbReference type="PANTHER" id="PTHR33525">
    <property type="match status" value="1"/>
</dbReference>
<dbReference type="EMBL" id="OX336137">
    <property type="protein sequence ID" value="CAI2719222.1"/>
    <property type="molecule type" value="Genomic_DNA"/>
</dbReference>
<dbReference type="PANTHER" id="PTHR33525:SF3">
    <property type="entry name" value="RIBONUCLEASE Y"/>
    <property type="match status" value="1"/>
</dbReference>